<name>A0A5D2BLL2_GOSDA</name>
<comment type="subcellular location">
    <subcellularLocation>
        <location evidence="12">Secreted</location>
        <location evidence="12">Cell wall</location>
    </subcellularLocation>
    <subcellularLocation>
        <location evidence="12">Secreted</location>
        <location evidence="12">Extracellular space</location>
        <location evidence="12">Apoplast</location>
    </subcellularLocation>
</comment>
<dbReference type="EMBL" id="CM017708">
    <property type="protein sequence ID" value="TYG56983.1"/>
    <property type="molecule type" value="Genomic_DNA"/>
</dbReference>
<evidence type="ECO:0000313" key="15">
    <source>
        <dbReference type="Proteomes" id="UP000323506"/>
    </source>
</evidence>
<evidence type="ECO:0000256" key="6">
    <source>
        <dbReference type="ARBA" id="ARBA00023157"/>
    </source>
</evidence>
<proteinExistence type="inferred from homology"/>
<comment type="similarity">
    <text evidence="12">Belongs to the glycosyl hydrolase 16 family.</text>
</comment>
<evidence type="ECO:0000256" key="10">
    <source>
        <dbReference type="PIRSR" id="PIRSR005604-1"/>
    </source>
</evidence>
<dbReference type="EC" id="2.4.1.207" evidence="12"/>
<evidence type="ECO:0000256" key="1">
    <source>
        <dbReference type="ARBA" id="ARBA00022512"/>
    </source>
</evidence>
<sequence>MKLIVFLVVLPWVAVFARNFSQDFDLTWGSDRVRILNNGELLTLSLDKDSGSAFQSKNEYLFGKISVQLKLVPDYSAGTVTSYYVSTTDAYYAFPAKILTHDMGLFWLQLASQGSTWDEIDFEFLGNLSGDPYTVHTNVITEGKGDREQQFRLWFDPTADFHTYSILWNPHVIIFYVDGTPIREFKNLDSTKVPFPQSRAMRIHSSIWNADDWATKGGLIKTDWSKAPFTASFRNISAQACIWASGSGAYPCSSNSWQAKQLDAPSLERLMWVQKHYMIYNYCIDLKRFPQGLPLECAATT</sequence>
<evidence type="ECO:0000259" key="13">
    <source>
        <dbReference type="PROSITE" id="PS51762"/>
    </source>
</evidence>
<evidence type="ECO:0000256" key="4">
    <source>
        <dbReference type="ARBA" id="ARBA00022679"/>
    </source>
</evidence>
<dbReference type="GO" id="GO:0042546">
    <property type="term" value="P:cell wall biogenesis"/>
    <property type="evidence" value="ECO:0007669"/>
    <property type="project" value="InterPro"/>
</dbReference>
<keyword evidence="8 12" id="KW-0326">Glycosidase</keyword>
<dbReference type="SUPFAM" id="SSF49899">
    <property type="entry name" value="Concanavalin A-like lectins/glucanases"/>
    <property type="match status" value="1"/>
</dbReference>
<feature type="domain" description="GH16" evidence="13">
    <location>
        <begin position="10"/>
        <end position="233"/>
    </location>
</feature>
<dbReference type="InterPro" id="IPR008263">
    <property type="entry name" value="GH16_AS"/>
</dbReference>
<keyword evidence="4 12" id="KW-0808">Transferase</keyword>
<evidence type="ECO:0000256" key="9">
    <source>
        <dbReference type="ARBA" id="ARBA00023316"/>
    </source>
</evidence>
<dbReference type="Gene3D" id="2.60.120.200">
    <property type="match status" value="1"/>
</dbReference>
<evidence type="ECO:0000256" key="11">
    <source>
        <dbReference type="PIRSR" id="PIRSR005604-2"/>
    </source>
</evidence>
<keyword evidence="9 12" id="KW-0961">Cell wall biogenesis/degradation</keyword>
<dbReference type="GO" id="GO:0004553">
    <property type="term" value="F:hydrolase activity, hydrolyzing O-glycosyl compounds"/>
    <property type="evidence" value="ECO:0007669"/>
    <property type="project" value="InterPro"/>
</dbReference>
<dbReference type="AlphaFoldDB" id="A0A5D2BLL2"/>
<dbReference type="InterPro" id="IPR044791">
    <property type="entry name" value="Beta-glucanase/XTH"/>
</dbReference>
<dbReference type="GO" id="GO:0048046">
    <property type="term" value="C:apoplast"/>
    <property type="evidence" value="ECO:0007669"/>
    <property type="project" value="UniProtKB-SubCell"/>
</dbReference>
<dbReference type="InterPro" id="IPR013320">
    <property type="entry name" value="ConA-like_dom_sf"/>
</dbReference>
<feature type="chain" id="PRO_5023154763" description="Xyloglucan endotransglucosylase/hydrolase" evidence="12">
    <location>
        <begin position="18"/>
        <end position="301"/>
    </location>
</feature>
<dbReference type="PANTHER" id="PTHR31062">
    <property type="entry name" value="XYLOGLUCAN ENDOTRANSGLUCOSYLASE/HYDROLASE PROTEIN 8-RELATED"/>
    <property type="match status" value="1"/>
</dbReference>
<keyword evidence="7" id="KW-0325">Glycoprotein</keyword>
<keyword evidence="15" id="KW-1185">Reference proteome</keyword>
<gene>
    <name evidence="14" type="ORF">ES288_D08G107100v1</name>
</gene>
<evidence type="ECO:0000256" key="5">
    <source>
        <dbReference type="ARBA" id="ARBA00022801"/>
    </source>
</evidence>
<evidence type="ECO:0000313" key="14">
    <source>
        <dbReference type="EMBL" id="TYG56983.1"/>
    </source>
</evidence>
<dbReference type="PROSITE" id="PS01034">
    <property type="entry name" value="GH16_1"/>
    <property type="match status" value="1"/>
</dbReference>
<reference evidence="14 15" key="1">
    <citation type="submission" date="2019-06" db="EMBL/GenBank/DDBJ databases">
        <title>WGS assembly of Gossypium darwinii.</title>
        <authorList>
            <person name="Chen Z.J."/>
            <person name="Sreedasyam A."/>
            <person name="Ando A."/>
            <person name="Song Q."/>
            <person name="De L."/>
            <person name="Hulse-Kemp A."/>
            <person name="Ding M."/>
            <person name="Ye W."/>
            <person name="Kirkbride R."/>
            <person name="Jenkins J."/>
            <person name="Plott C."/>
            <person name="Lovell J."/>
            <person name="Lin Y.-M."/>
            <person name="Vaughn R."/>
            <person name="Liu B."/>
            <person name="Li W."/>
            <person name="Simpson S."/>
            <person name="Scheffler B."/>
            <person name="Saski C."/>
            <person name="Grover C."/>
            <person name="Hu G."/>
            <person name="Conover J."/>
            <person name="Carlson J."/>
            <person name="Shu S."/>
            <person name="Boston L."/>
            <person name="Williams M."/>
            <person name="Peterson D."/>
            <person name="Mcgee K."/>
            <person name="Jones D."/>
            <person name="Wendel J."/>
            <person name="Stelly D."/>
            <person name="Grimwood J."/>
            <person name="Schmutz J."/>
        </authorList>
    </citation>
    <scope>NUCLEOTIDE SEQUENCE [LARGE SCALE GENOMIC DNA]</scope>
    <source>
        <strain evidence="14">1808015.09</strain>
    </source>
</reference>
<dbReference type="InterPro" id="IPR010713">
    <property type="entry name" value="XET_C"/>
</dbReference>
<evidence type="ECO:0000256" key="2">
    <source>
        <dbReference type="ARBA" id="ARBA00022523"/>
    </source>
</evidence>
<keyword evidence="1 12" id="KW-0134">Cell wall</keyword>
<feature type="signal peptide" evidence="12">
    <location>
        <begin position="1"/>
        <end position="17"/>
    </location>
</feature>
<feature type="active site" description="Nucleophile" evidence="10">
    <location>
        <position position="119"/>
    </location>
</feature>
<keyword evidence="5 12" id="KW-0378">Hydrolase</keyword>
<dbReference type="Pfam" id="PF06955">
    <property type="entry name" value="XET_C"/>
    <property type="match status" value="1"/>
</dbReference>
<feature type="active site" description="Proton donor" evidence="10">
    <location>
        <position position="123"/>
    </location>
</feature>
<keyword evidence="2 12" id="KW-0052">Apoplast</keyword>
<comment type="function">
    <text evidence="12">Catalyzes xyloglucan endohydrolysis (XEH) and/or endotransglycosylation (XET). Cleaves and religates xyloglucan polymers, an essential constituent of the primary cell wall, and thereby participates in cell wall construction of growing tissues.</text>
</comment>
<dbReference type="PIRSF" id="PIRSF005604">
    <property type="entry name" value="XET"/>
    <property type="match status" value="1"/>
</dbReference>
<comment type="PTM">
    <text evidence="12">Contains at least one intrachain disulfide bond essential for its enzymatic activity.</text>
</comment>
<dbReference type="Pfam" id="PF00722">
    <property type="entry name" value="Glyco_hydro_16"/>
    <property type="match status" value="2"/>
</dbReference>
<evidence type="ECO:0000256" key="8">
    <source>
        <dbReference type="ARBA" id="ARBA00023295"/>
    </source>
</evidence>
<evidence type="ECO:0000256" key="3">
    <source>
        <dbReference type="ARBA" id="ARBA00022525"/>
    </source>
</evidence>
<dbReference type="InterPro" id="IPR016455">
    <property type="entry name" value="XTH"/>
</dbReference>
<accession>A0A5D2BLL2</accession>
<organism evidence="14 15">
    <name type="scientific">Gossypium darwinii</name>
    <name type="common">Darwin's cotton</name>
    <name type="synonym">Gossypium barbadense var. darwinii</name>
    <dbReference type="NCBI Taxonomy" id="34276"/>
    <lineage>
        <taxon>Eukaryota</taxon>
        <taxon>Viridiplantae</taxon>
        <taxon>Streptophyta</taxon>
        <taxon>Embryophyta</taxon>
        <taxon>Tracheophyta</taxon>
        <taxon>Spermatophyta</taxon>
        <taxon>Magnoliopsida</taxon>
        <taxon>eudicotyledons</taxon>
        <taxon>Gunneridae</taxon>
        <taxon>Pentapetalae</taxon>
        <taxon>rosids</taxon>
        <taxon>malvids</taxon>
        <taxon>Malvales</taxon>
        <taxon>Malvaceae</taxon>
        <taxon>Malvoideae</taxon>
        <taxon>Gossypium</taxon>
    </lineage>
</organism>
<keyword evidence="6" id="KW-1015">Disulfide bond</keyword>
<evidence type="ECO:0000256" key="12">
    <source>
        <dbReference type="RuleBase" id="RU361120"/>
    </source>
</evidence>
<keyword evidence="12" id="KW-0732">Signal</keyword>
<feature type="glycosylation site" description="N-linked (GlcNAc...) asparagine" evidence="11">
    <location>
        <position position="127"/>
    </location>
</feature>
<dbReference type="InterPro" id="IPR000757">
    <property type="entry name" value="Beta-glucanase-like"/>
</dbReference>
<dbReference type="CDD" id="cd02176">
    <property type="entry name" value="GH16_XET"/>
    <property type="match status" value="1"/>
</dbReference>
<dbReference type="PROSITE" id="PS51762">
    <property type="entry name" value="GH16_2"/>
    <property type="match status" value="1"/>
</dbReference>
<dbReference type="GO" id="GO:0071555">
    <property type="term" value="P:cell wall organization"/>
    <property type="evidence" value="ECO:0007669"/>
    <property type="project" value="UniProtKB-KW"/>
</dbReference>
<keyword evidence="3 12" id="KW-0964">Secreted</keyword>
<dbReference type="GO" id="GO:0016762">
    <property type="term" value="F:xyloglucan:xyloglucosyl transferase activity"/>
    <property type="evidence" value="ECO:0007669"/>
    <property type="project" value="UniProtKB-EC"/>
</dbReference>
<dbReference type="Proteomes" id="UP000323506">
    <property type="component" value="Chromosome D08"/>
</dbReference>
<protein>
    <recommendedName>
        <fullName evidence="12">Xyloglucan endotransglucosylase/hydrolase</fullName>
        <ecNumber evidence="12">2.4.1.207</ecNumber>
    </recommendedName>
</protein>
<dbReference type="GO" id="GO:0010411">
    <property type="term" value="P:xyloglucan metabolic process"/>
    <property type="evidence" value="ECO:0007669"/>
    <property type="project" value="InterPro"/>
</dbReference>
<evidence type="ECO:0000256" key="7">
    <source>
        <dbReference type="ARBA" id="ARBA00023180"/>
    </source>
</evidence>